<accession>A0AA85A357</accession>
<dbReference type="InterPro" id="IPR000961">
    <property type="entry name" value="AGC-kinase_C"/>
</dbReference>
<organism evidence="14 16">
    <name type="scientific">Schistosoma margrebowiei</name>
    <dbReference type="NCBI Taxonomy" id="48269"/>
    <lineage>
        <taxon>Eukaryota</taxon>
        <taxon>Metazoa</taxon>
        <taxon>Spiralia</taxon>
        <taxon>Lophotrochozoa</taxon>
        <taxon>Platyhelminthes</taxon>
        <taxon>Trematoda</taxon>
        <taxon>Digenea</taxon>
        <taxon>Strigeidida</taxon>
        <taxon>Schistosomatoidea</taxon>
        <taxon>Schistosomatidae</taxon>
        <taxon>Schistosoma</taxon>
    </lineage>
</organism>
<evidence type="ECO:0000256" key="2">
    <source>
        <dbReference type="ARBA" id="ARBA00012513"/>
    </source>
</evidence>
<dbReference type="GO" id="GO:0005524">
    <property type="term" value="F:ATP binding"/>
    <property type="evidence" value="ECO:0007669"/>
    <property type="project" value="UniProtKB-KW"/>
</dbReference>
<feature type="domain" description="AGC-kinase C-terminal" evidence="13">
    <location>
        <begin position="708"/>
        <end position="754"/>
    </location>
</feature>
<dbReference type="WBParaSite" id="SMRG1_62260.3">
    <property type="protein sequence ID" value="SMRG1_62260.3"/>
    <property type="gene ID" value="SMRG1_62260"/>
</dbReference>
<dbReference type="PANTHER" id="PTHR24356">
    <property type="entry name" value="SERINE/THREONINE-PROTEIN KINASE"/>
    <property type="match status" value="1"/>
</dbReference>
<evidence type="ECO:0000259" key="13">
    <source>
        <dbReference type="PROSITE" id="PS51285"/>
    </source>
</evidence>
<dbReference type="InterPro" id="IPR000719">
    <property type="entry name" value="Prot_kinase_dom"/>
</dbReference>
<evidence type="ECO:0000313" key="15">
    <source>
        <dbReference type="WBParaSite" id="SMRG1_62260.1"/>
    </source>
</evidence>
<sequence length="754" mass="85128">MCENSTAPSINDFVMIKPISKGAFGKVFLGAKANNFDLIYAIKIMSKEEMRKKNLVEKVTCERNALAVSKCPYIVHLYYCLQTTSHIYLVVIIIISLKLQVMEYLVGGDLKSLLLVMGCLQESHAAIYTVEIAIALEYLHTHGIIHRDLKPDNILIDSKGHLKLTDFGLSTITWKRPLQPSDVLNTPSIVPLPFQYYRTPGQLISLTTELAFTDTPIIHKTHEVLEERLLTSRDDDAKTCLSSAKNYFTNCDVSNSLHKSSSEPSFRSVAFFDGQHICDLQRFRSFSDFGNKSWKSHFRQHLVHWSPIFRKSHVRCSQNFETSEIHSDELQTSYSSRVNSLRTGYKLCHRQHNYNPLPKNEPTSDLSATHSLAIDKSKISVTLKSSYHNQECQNMEKMLRNTASCLEISSLNRDIQDLVLNSSPYNLTDRNDLKRNTSTENILSPVEKARLSLFRHSPLSHCLGISGDYLLNDIDLSNPSMDDCINSPVLLNTPLKFPDHSPASIVKKSNKHLTRNFHPIESESNLPAQTLLYSSPLCSMHINSTCKRQRFDNKLITSLNSTSAINPLQVTTESLENISNLESLSSHLLGTPEYLAPELLLHPNSKSACDSPAVDWWALGVILFEMLVGVTPFADETVENVFHNILSLDIHWPVATTCGSSFNINESPQKNCELSQAAVNLINGLLSYNQTDRLQVANQIKSSDLLIPVGDWNNLHDLEMPFIPDPDNSTDTFYFDIRNRYNQYSEEDLCANVK</sequence>
<proteinExistence type="inferred from homology"/>
<evidence type="ECO:0000256" key="3">
    <source>
        <dbReference type="ARBA" id="ARBA00022148"/>
    </source>
</evidence>
<dbReference type="FunFam" id="3.30.200.20:FF:000550">
    <property type="entry name" value="Serine/threonine-protein kinase greatwall"/>
    <property type="match status" value="1"/>
</dbReference>
<evidence type="ECO:0000256" key="5">
    <source>
        <dbReference type="ARBA" id="ARBA00022679"/>
    </source>
</evidence>
<keyword evidence="7" id="KW-0418">Kinase</keyword>
<dbReference type="GO" id="GO:0005634">
    <property type="term" value="C:nucleus"/>
    <property type="evidence" value="ECO:0007669"/>
    <property type="project" value="TreeGrafter"/>
</dbReference>
<dbReference type="Proteomes" id="UP000050790">
    <property type="component" value="Unassembled WGS sequence"/>
</dbReference>
<evidence type="ECO:0000313" key="14">
    <source>
        <dbReference type="Proteomes" id="UP000050790"/>
    </source>
</evidence>
<dbReference type="InterPro" id="IPR011009">
    <property type="entry name" value="Kinase-like_dom_sf"/>
</dbReference>
<evidence type="ECO:0000256" key="8">
    <source>
        <dbReference type="ARBA" id="ARBA00022840"/>
    </source>
</evidence>
<evidence type="ECO:0000259" key="12">
    <source>
        <dbReference type="PROSITE" id="PS50011"/>
    </source>
</evidence>
<evidence type="ECO:0000256" key="7">
    <source>
        <dbReference type="ARBA" id="ARBA00022777"/>
    </source>
</evidence>
<dbReference type="EC" id="2.7.11.1" evidence="2"/>
<protein>
    <recommendedName>
        <fullName evidence="3">Serine/threonine-protein kinase greatwall</fullName>
        <ecNumber evidence="2">2.7.11.1</ecNumber>
    </recommendedName>
    <alternativeName>
        <fullName evidence="9">Microtubule-associated serine/threonine-protein kinase-like</fullName>
    </alternativeName>
</protein>
<dbReference type="SMART" id="SM00220">
    <property type="entry name" value="S_TKc"/>
    <property type="match status" value="1"/>
</dbReference>
<name>A0AA85A357_9TREM</name>
<evidence type="ECO:0000256" key="10">
    <source>
        <dbReference type="ARBA" id="ARBA00047899"/>
    </source>
</evidence>
<evidence type="ECO:0000256" key="6">
    <source>
        <dbReference type="ARBA" id="ARBA00022741"/>
    </source>
</evidence>
<keyword evidence="8" id="KW-0067">ATP-binding</keyword>
<dbReference type="GO" id="GO:0035556">
    <property type="term" value="P:intracellular signal transduction"/>
    <property type="evidence" value="ECO:0007669"/>
    <property type="project" value="TreeGrafter"/>
</dbReference>
<dbReference type="InterPro" id="IPR008271">
    <property type="entry name" value="Ser/Thr_kinase_AS"/>
</dbReference>
<dbReference type="SUPFAM" id="SSF56112">
    <property type="entry name" value="Protein kinase-like (PK-like)"/>
    <property type="match status" value="1"/>
</dbReference>
<dbReference type="PROSITE" id="PS50011">
    <property type="entry name" value="PROTEIN_KINASE_DOM"/>
    <property type="match status" value="1"/>
</dbReference>
<dbReference type="PROSITE" id="PS51285">
    <property type="entry name" value="AGC_KINASE_CTER"/>
    <property type="match status" value="1"/>
</dbReference>
<dbReference type="GO" id="GO:0004674">
    <property type="term" value="F:protein serine/threonine kinase activity"/>
    <property type="evidence" value="ECO:0007669"/>
    <property type="project" value="UniProtKB-KW"/>
</dbReference>
<dbReference type="PANTHER" id="PTHR24356:SF1">
    <property type="entry name" value="SERINE_THREONINE-PROTEIN KINASE GREATWALL"/>
    <property type="match status" value="1"/>
</dbReference>
<dbReference type="AlphaFoldDB" id="A0AA85A357"/>
<dbReference type="PROSITE" id="PS00108">
    <property type="entry name" value="PROTEIN_KINASE_ST"/>
    <property type="match status" value="1"/>
</dbReference>
<evidence type="ECO:0000256" key="11">
    <source>
        <dbReference type="ARBA" id="ARBA00048679"/>
    </source>
</evidence>
<feature type="domain" description="Protein kinase" evidence="12">
    <location>
        <begin position="13"/>
        <end position="706"/>
    </location>
</feature>
<comment type="catalytic activity">
    <reaction evidence="10">
        <text>L-threonyl-[protein] + ATP = O-phospho-L-threonyl-[protein] + ADP + H(+)</text>
        <dbReference type="Rhea" id="RHEA:46608"/>
        <dbReference type="Rhea" id="RHEA-COMP:11060"/>
        <dbReference type="Rhea" id="RHEA-COMP:11605"/>
        <dbReference type="ChEBI" id="CHEBI:15378"/>
        <dbReference type="ChEBI" id="CHEBI:30013"/>
        <dbReference type="ChEBI" id="CHEBI:30616"/>
        <dbReference type="ChEBI" id="CHEBI:61977"/>
        <dbReference type="ChEBI" id="CHEBI:456216"/>
        <dbReference type="EC" id="2.7.11.1"/>
    </reaction>
</comment>
<keyword evidence="5" id="KW-0808">Transferase</keyword>
<comment type="similarity">
    <text evidence="1">Belongs to the protein kinase superfamily. AGC Ser/Thr protein kinase family.</text>
</comment>
<evidence type="ECO:0000256" key="9">
    <source>
        <dbReference type="ARBA" id="ARBA00033099"/>
    </source>
</evidence>
<evidence type="ECO:0000313" key="16">
    <source>
        <dbReference type="WBParaSite" id="SMRG1_62260.3"/>
    </source>
</evidence>
<evidence type="ECO:0000256" key="1">
    <source>
        <dbReference type="ARBA" id="ARBA00009903"/>
    </source>
</evidence>
<evidence type="ECO:0000256" key="4">
    <source>
        <dbReference type="ARBA" id="ARBA00022527"/>
    </source>
</evidence>
<dbReference type="WBParaSite" id="SMRG1_62260.1">
    <property type="protein sequence ID" value="SMRG1_62260.1"/>
    <property type="gene ID" value="SMRG1_62260"/>
</dbReference>
<dbReference type="FunFam" id="1.10.510.10:FF:000604">
    <property type="entry name" value="AGC protein kinase"/>
    <property type="match status" value="1"/>
</dbReference>
<dbReference type="Pfam" id="PF00069">
    <property type="entry name" value="Pkinase"/>
    <property type="match status" value="2"/>
</dbReference>
<dbReference type="Gene3D" id="1.10.510.10">
    <property type="entry name" value="Transferase(Phosphotransferase) domain 1"/>
    <property type="match status" value="2"/>
</dbReference>
<reference evidence="15 16" key="1">
    <citation type="submission" date="2023-11" db="UniProtKB">
        <authorList>
            <consortium name="WormBaseParasite"/>
        </authorList>
    </citation>
    <scope>IDENTIFICATION</scope>
</reference>
<keyword evidence="4" id="KW-0723">Serine/threonine-protein kinase</keyword>
<dbReference type="Gene3D" id="3.30.200.20">
    <property type="entry name" value="Phosphorylase Kinase, domain 1"/>
    <property type="match status" value="2"/>
</dbReference>
<dbReference type="InterPro" id="IPR050236">
    <property type="entry name" value="Ser_Thr_kinase_AGC"/>
</dbReference>
<keyword evidence="6" id="KW-0547">Nucleotide-binding</keyword>
<comment type="catalytic activity">
    <reaction evidence="11">
        <text>L-seryl-[protein] + ATP = O-phospho-L-seryl-[protein] + ADP + H(+)</text>
        <dbReference type="Rhea" id="RHEA:17989"/>
        <dbReference type="Rhea" id="RHEA-COMP:9863"/>
        <dbReference type="Rhea" id="RHEA-COMP:11604"/>
        <dbReference type="ChEBI" id="CHEBI:15378"/>
        <dbReference type="ChEBI" id="CHEBI:29999"/>
        <dbReference type="ChEBI" id="CHEBI:30616"/>
        <dbReference type="ChEBI" id="CHEBI:83421"/>
        <dbReference type="ChEBI" id="CHEBI:456216"/>
        <dbReference type="EC" id="2.7.11.1"/>
    </reaction>
</comment>